<keyword evidence="8" id="KW-1185">Reference proteome</keyword>
<keyword evidence="5" id="KW-0732">Signal</keyword>
<keyword evidence="4" id="KW-1133">Transmembrane helix</keyword>
<dbReference type="AlphaFoldDB" id="A0A6G0XUR1"/>
<evidence type="ECO:0000313" key="7">
    <source>
        <dbReference type="EMBL" id="KAF0744121.1"/>
    </source>
</evidence>
<evidence type="ECO:0000256" key="1">
    <source>
        <dbReference type="ARBA" id="ARBA00010088"/>
    </source>
</evidence>
<feature type="signal peptide" evidence="5">
    <location>
        <begin position="1"/>
        <end position="15"/>
    </location>
</feature>
<keyword evidence="4" id="KW-0812">Transmembrane</keyword>
<feature type="region of interest" description="Disordered" evidence="3">
    <location>
        <begin position="603"/>
        <end position="658"/>
    </location>
</feature>
<sequence>MKWRVLLILLLGAAAIEISWHPCKLKTTTDQPDGHKDFDAECADVKMPLCHDKICTDEAKEISIFLKRIPATQPGVKPKALWMLNGGPGSSSKSMEDVMLEAFNAAKETVTLYTMDHRGTGRSTILQCSKERPRGQDLMDCLASLRQRFGDNGPIAFSVTSAAMDLKTIVESSTFADTDVFIYGLSYGTYLVERLMHLEPQRVKGYTLDSVQSNQLKTGKEAQFNSNWEKGAGEVVRKFLSHCDENKFCKSKIGPDAKKTLKKLYQKLDKSKLKCSSPLQAIAAKYGVKSPSVVVSQILFDWLTEPEKRVFIPALIYRLNACTADDESWINELELPSSLTETNDKAATVEQPSGPFLNGAGSSDVAFGTILFSELWQVPSVTAKKLNKYSLEALMSMESERHIEETIATYCIYVGNNDKVCTGKDKLSFVYPRDKYWGESPKIPDGSSVLMLSGELDPATPIKYAKQELNAMVGAEKLLVSFPSAPHDVLAHSPIANTPSESCALDIILSYVAAGGNVKAVKKDCVAQVEKLNFETWDEELSKELFGSKSPYEKTTSQSLLNAAAGESKSNFLAATVLLYGVLAVSAVVIVIMAVYIRSMKQHNDPKAETKEDSGKPEGNDDANGDAAIDSVVIISEDGDSVMSNSGSTSSKSRVDSV</sequence>
<dbReference type="Proteomes" id="UP000481153">
    <property type="component" value="Unassembled WGS sequence"/>
</dbReference>
<keyword evidence="2" id="KW-0378">Hydrolase</keyword>
<accession>A0A6G0XUR1</accession>
<dbReference type="VEuPathDB" id="FungiDB:AeMF1_003358"/>
<dbReference type="SUPFAM" id="SSF53474">
    <property type="entry name" value="alpha/beta-Hydrolases"/>
    <property type="match status" value="1"/>
</dbReference>
<comment type="caution">
    <text evidence="7">The sequence shown here is derived from an EMBL/GenBank/DDBJ whole genome shotgun (WGS) entry which is preliminary data.</text>
</comment>
<dbReference type="InterPro" id="IPR029058">
    <property type="entry name" value="AB_hydrolase_fold"/>
</dbReference>
<feature type="chain" id="PRO_5026113413" description="AB hydrolase-1 domain-containing protein" evidence="5">
    <location>
        <begin position="16"/>
        <end position="658"/>
    </location>
</feature>
<feature type="transmembrane region" description="Helical" evidence="4">
    <location>
        <begin position="572"/>
        <end position="597"/>
    </location>
</feature>
<reference evidence="7 8" key="1">
    <citation type="submission" date="2019-07" db="EMBL/GenBank/DDBJ databases">
        <title>Genomics analysis of Aphanomyces spp. identifies a new class of oomycete effector associated with host adaptation.</title>
        <authorList>
            <person name="Gaulin E."/>
        </authorList>
    </citation>
    <scope>NUCLEOTIDE SEQUENCE [LARGE SCALE GENOMIC DNA]</scope>
    <source>
        <strain evidence="7 8">ATCC 201684</strain>
    </source>
</reference>
<evidence type="ECO:0000313" key="8">
    <source>
        <dbReference type="Proteomes" id="UP000481153"/>
    </source>
</evidence>
<comment type="similarity">
    <text evidence="1">Belongs to the peptidase S33 family.</text>
</comment>
<gene>
    <name evidence="7" type="ORF">Ae201684_001263</name>
</gene>
<protein>
    <recommendedName>
        <fullName evidence="6">AB hydrolase-1 domain-containing protein</fullName>
    </recommendedName>
</protein>
<feature type="compositionally biased region" description="Basic and acidic residues" evidence="3">
    <location>
        <begin position="603"/>
        <end position="619"/>
    </location>
</feature>
<keyword evidence="4" id="KW-0472">Membrane</keyword>
<feature type="compositionally biased region" description="Polar residues" evidence="3">
    <location>
        <begin position="642"/>
        <end position="652"/>
    </location>
</feature>
<dbReference type="Pfam" id="PF00561">
    <property type="entry name" value="Abhydrolase_1"/>
    <property type="match status" value="1"/>
</dbReference>
<dbReference type="PANTHER" id="PTHR43248:SF3">
    <property type="entry name" value="AB HYDROLASE-1 DOMAIN-CONTAINING PROTEIN"/>
    <property type="match status" value="1"/>
</dbReference>
<dbReference type="InterPro" id="IPR051601">
    <property type="entry name" value="Serine_prot/Carboxylest_S33"/>
</dbReference>
<evidence type="ECO:0000256" key="4">
    <source>
        <dbReference type="SAM" id="Phobius"/>
    </source>
</evidence>
<evidence type="ECO:0000259" key="6">
    <source>
        <dbReference type="Pfam" id="PF00561"/>
    </source>
</evidence>
<evidence type="ECO:0000256" key="5">
    <source>
        <dbReference type="SAM" id="SignalP"/>
    </source>
</evidence>
<evidence type="ECO:0000256" key="2">
    <source>
        <dbReference type="ARBA" id="ARBA00022801"/>
    </source>
</evidence>
<feature type="domain" description="AB hydrolase-1" evidence="6">
    <location>
        <begin position="81"/>
        <end position="225"/>
    </location>
</feature>
<dbReference type="EMBL" id="VJMJ01000010">
    <property type="protein sequence ID" value="KAF0744121.1"/>
    <property type="molecule type" value="Genomic_DNA"/>
</dbReference>
<dbReference type="Gene3D" id="3.40.50.1820">
    <property type="entry name" value="alpha/beta hydrolase"/>
    <property type="match status" value="1"/>
</dbReference>
<evidence type="ECO:0000256" key="3">
    <source>
        <dbReference type="SAM" id="MobiDB-lite"/>
    </source>
</evidence>
<organism evidence="7 8">
    <name type="scientific">Aphanomyces euteiches</name>
    <dbReference type="NCBI Taxonomy" id="100861"/>
    <lineage>
        <taxon>Eukaryota</taxon>
        <taxon>Sar</taxon>
        <taxon>Stramenopiles</taxon>
        <taxon>Oomycota</taxon>
        <taxon>Saprolegniomycetes</taxon>
        <taxon>Saprolegniales</taxon>
        <taxon>Verrucalvaceae</taxon>
        <taxon>Aphanomyces</taxon>
    </lineage>
</organism>
<proteinExistence type="inferred from homology"/>
<dbReference type="InterPro" id="IPR000073">
    <property type="entry name" value="AB_hydrolase_1"/>
</dbReference>
<name>A0A6G0XUR1_9STRA</name>
<dbReference type="GO" id="GO:0016787">
    <property type="term" value="F:hydrolase activity"/>
    <property type="evidence" value="ECO:0007669"/>
    <property type="project" value="UniProtKB-KW"/>
</dbReference>
<dbReference type="PANTHER" id="PTHR43248">
    <property type="entry name" value="2-SUCCINYL-6-HYDROXY-2,4-CYCLOHEXADIENE-1-CARBOXYLATE SYNTHASE"/>
    <property type="match status" value="1"/>
</dbReference>